<dbReference type="PATRIC" id="fig|1434110.4.peg.760"/>
<evidence type="ECO:0000259" key="1">
    <source>
        <dbReference type="Pfam" id="PF01368"/>
    </source>
</evidence>
<dbReference type="PANTHER" id="PTHR46922">
    <property type="entry name" value="DHHA1 DOMAIN PROTEIN"/>
    <property type="match status" value="1"/>
</dbReference>
<gene>
    <name evidence="2" type="ORF">MSHOH_0627</name>
</gene>
<dbReference type="InterPro" id="IPR038763">
    <property type="entry name" value="DHH_sf"/>
</dbReference>
<evidence type="ECO:0000313" key="3">
    <source>
        <dbReference type="Proteomes" id="UP000033101"/>
    </source>
</evidence>
<feature type="domain" description="DDH" evidence="1">
    <location>
        <begin position="8"/>
        <end position="120"/>
    </location>
</feature>
<dbReference type="RefSeq" id="WP_048137357.1">
    <property type="nucleotide sequence ID" value="NZ_BBCW01000054.1"/>
</dbReference>
<protein>
    <submittedName>
        <fullName evidence="2">Protein F12M16.25</fullName>
    </submittedName>
</protein>
<dbReference type="OrthoDB" id="131254at2157"/>
<evidence type="ECO:0000313" key="2">
    <source>
        <dbReference type="EMBL" id="AKB77110.1"/>
    </source>
</evidence>
<keyword evidence="3" id="KW-1185">Reference proteome</keyword>
<organism evidence="2 3">
    <name type="scientific">Methanosarcina horonobensis HB-1 = JCM 15518</name>
    <dbReference type="NCBI Taxonomy" id="1434110"/>
    <lineage>
        <taxon>Archaea</taxon>
        <taxon>Methanobacteriati</taxon>
        <taxon>Methanobacteriota</taxon>
        <taxon>Stenosarchaea group</taxon>
        <taxon>Methanomicrobia</taxon>
        <taxon>Methanosarcinales</taxon>
        <taxon>Methanosarcinaceae</taxon>
        <taxon>Methanosarcina</taxon>
    </lineage>
</organism>
<dbReference type="AlphaFoldDB" id="A0A0E3WSP9"/>
<name>A0A0E3WSP9_9EURY</name>
<dbReference type="Proteomes" id="UP000033101">
    <property type="component" value="Chromosome"/>
</dbReference>
<dbReference type="GeneID" id="24829771"/>
<dbReference type="Pfam" id="PF01368">
    <property type="entry name" value="DHH"/>
    <property type="match status" value="1"/>
</dbReference>
<proteinExistence type="predicted"/>
<dbReference type="KEGG" id="mhor:MSHOH_0627"/>
<dbReference type="Gene3D" id="3.10.310.30">
    <property type="match status" value="1"/>
</dbReference>
<sequence>MTDNKSMILIYYHDDNDGLCSAAVAANYYDRNEFAIKFIPINYGKESWSKEEIKVAEKVWLVDFASDKMDEFVKVCGSKLIWIDHHKTAMEKFPDLWTSSDIPGIRSIEKAACVLTWEFIHSEYVPPPAAVAYIGDKDMWRFEYVETRAFSAGFSLMVKTPDDAVWDVLLSSSSEYGDTVSKMISIGELLLESQSYKIQKAFERGVDCIFHNWKARLVNTTGSISELGEFIYKKPEYDIAIMWQAVEDMVVFSLRSDSGNPDSPDCSEIARQYDGGGHKNAAGFQKKNMDFPGLLLC</sequence>
<dbReference type="STRING" id="1434110.MSHOH_0627"/>
<dbReference type="PANTHER" id="PTHR46922:SF4">
    <property type="entry name" value="DHHA1 DOMAIN PROTEIN"/>
    <property type="match status" value="1"/>
</dbReference>
<accession>A0A0E3WSP9</accession>
<dbReference type="EMBL" id="CP009516">
    <property type="protein sequence ID" value="AKB77110.1"/>
    <property type="molecule type" value="Genomic_DNA"/>
</dbReference>
<dbReference type="SUPFAM" id="SSF64182">
    <property type="entry name" value="DHH phosphoesterases"/>
    <property type="match status" value="1"/>
</dbReference>
<dbReference type="HOGENOM" id="CLU_054374_1_0_2"/>
<reference evidence="2 3" key="1">
    <citation type="submission" date="2014-07" db="EMBL/GenBank/DDBJ databases">
        <title>Methanogenic archaea and the global carbon cycle.</title>
        <authorList>
            <person name="Henriksen J.R."/>
            <person name="Luke J."/>
            <person name="Reinhart S."/>
            <person name="Benedict M.N."/>
            <person name="Youngblut N.D."/>
            <person name="Metcalf M.E."/>
            <person name="Whitaker R.J."/>
            <person name="Metcalf W.W."/>
        </authorList>
    </citation>
    <scope>NUCLEOTIDE SEQUENCE [LARGE SCALE GENOMIC DNA]</scope>
    <source>
        <strain evidence="2 3">HB-1</strain>
    </source>
</reference>
<dbReference type="InterPro" id="IPR001667">
    <property type="entry name" value="DDH_dom"/>
</dbReference>